<keyword evidence="6" id="KW-0472">Membrane</keyword>
<dbReference type="GO" id="GO:0005509">
    <property type="term" value="F:calcium ion binding"/>
    <property type="evidence" value="ECO:0007669"/>
    <property type="project" value="InterPro"/>
</dbReference>
<evidence type="ECO:0000256" key="4">
    <source>
        <dbReference type="ARBA" id="ARBA00022583"/>
    </source>
</evidence>
<dbReference type="SUPFAM" id="SSF46934">
    <property type="entry name" value="UBA-like"/>
    <property type="match status" value="1"/>
</dbReference>
<proteinExistence type="predicted"/>
<feature type="compositionally biased region" description="Acidic residues" evidence="7">
    <location>
        <begin position="902"/>
        <end position="913"/>
    </location>
</feature>
<dbReference type="SUPFAM" id="SSF47473">
    <property type="entry name" value="EF-hand"/>
    <property type="match status" value="3"/>
</dbReference>
<dbReference type="Pfam" id="PF08226">
    <property type="entry name" value="DUF1720"/>
    <property type="match status" value="1"/>
</dbReference>
<feature type="compositionally biased region" description="Polar residues" evidence="7">
    <location>
        <begin position="225"/>
        <end position="241"/>
    </location>
</feature>
<dbReference type="STRING" id="1109443.G4TMQ9"/>
<gene>
    <name evidence="11" type="ORF">PIIN_06537</name>
</gene>
<dbReference type="InterPro" id="IPR013182">
    <property type="entry name" value="DUF1720"/>
</dbReference>
<feature type="region of interest" description="Disordered" evidence="7">
    <location>
        <begin position="652"/>
        <end position="774"/>
    </location>
</feature>
<dbReference type="GO" id="GO:0005886">
    <property type="term" value="C:plasma membrane"/>
    <property type="evidence" value="ECO:0007669"/>
    <property type="project" value="UniProtKB-SubCell"/>
</dbReference>
<keyword evidence="5" id="KW-0677">Repeat</keyword>
<feature type="domain" description="UBA" evidence="8">
    <location>
        <begin position="1283"/>
        <end position="1325"/>
    </location>
</feature>
<evidence type="ECO:0000256" key="2">
    <source>
        <dbReference type="ARBA" id="ARBA00004496"/>
    </source>
</evidence>
<dbReference type="SMART" id="SM00027">
    <property type="entry name" value="EH"/>
    <property type="match status" value="3"/>
</dbReference>
<feature type="domain" description="EH" evidence="9">
    <location>
        <begin position="130"/>
        <end position="222"/>
    </location>
</feature>
<dbReference type="InterPro" id="IPR011992">
    <property type="entry name" value="EF-hand-dom_pair"/>
</dbReference>
<reference evidence="11 12" key="1">
    <citation type="journal article" date="2011" name="PLoS Pathog.">
        <title>Endophytic Life Strategies Decoded by Genome and Transcriptome Analyses of the Mutualistic Root Symbiont Piriformospora indica.</title>
        <authorList>
            <person name="Zuccaro A."/>
            <person name="Lahrmann U."/>
            <person name="Guldener U."/>
            <person name="Langen G."/>
            <person name="Pfiffi S."/>
            <person name="Biedenkopf D."/>
            <person name="Wong P."/>
            <person name="Samans B."/>
            <person name="Grimm C."/>
            <person name="Basiewicz M."/>
            <person name="Murat C."/>
            <person name="Martin F."/>
            <person name="Kogel K.H."/>
        </authorList>
    </citation>
    <scope>NUCLEOTIDE SEQUENCE [LARGE SCALE GENOMIC DNA]</scope>
    <source>
        <strain evidence="11 12">DSM 11827</strain>
    </source>
</reference>
<accession>G4TMQ9</accession>
<evidence type="ECO:0000256" key="5">
    <source>
        <dbReference type="ARBA" id="ARBA00022737"/>
    </source>
</evidence>
<dbReference type="GO" id="GO:0005737">
    <property type="term" value="C:cytoplasm"/>
    <property type="evidence" value="ECO:0007669"/>
    <property type="project" value="UniProtKB-SubCell"/>
</dbReference>
<dbReference type="InterPro" id="IPR015940">
    <property type="entry name" value="UBA"/>
</dbReference>
<dbReference type="PANTHER" id="PTHR11216:SF170">
    <property type="entry name" value="DYNAMIN ASSOCIATED PROTEIN 160, ISOFORM D"/>
    <property type="match status" value="1"/>
</dbReference>
<feature type="region of interest" description="Disordered" evidence="7">
    <location>
        <begin position="957"/>
        <end position="992"/>
    </location>
</feature>
<dbReference type="PROSITE" id="PS50030">
    <property type="entry name" value="UBA"/>
    <property type="match status" value="1"/>
</dbReference>
<evidence type="ECO:0000313" key="12">
    <source>
        <dbReference type="Proteomes" id="UP000007148"/>
    </source>
</evidence>
<dbReference type="GO" id="GO:0016197">
    <property type="term" value="P:endosomal transport"/>
    <property type="evidence" value="ECO:0007669"/>
    <property type="project" value="TreeGrafter"/>
</dbReference>
<dbReference type="Gene3D" id="1.10.238.10">
    <property type="entry name" value="EF-hand"/>
    <property type="match status" value="3"/>
</dbReference>
<feature type="region of interest" description="Disordered" evidence="7">
    <location>
        <begin position="829"/>
        <end position="937"/>
    </location>
</feature>
<evidence type="ECO:0000259" key="8">
    <source>
        <dbReference type="PROSITE" id="PS50030"/>
    </source>
</evidence>
<dbReference type="CDD" id="cd14270">
    <property type="entry name" value="UBA"/>
    <property type="match status" value="1"/>
</dbReference>
<dbReference type="PROSITE" id="PS50031">
    <property type="entry name" value="EH"/>
    <property type="match status" value="3"/>
</dbReference>
<evidence type="ECO:0000259" key="10">
    <source>
        <dbReference type="PROSITE" id="PS50222"/>
    </source>
</evidence>
<dbReference type="OrthoDB" id="524326at2759"/>
<dbReference type="Pfam" id="PF12763">
    <property type="entry name" value="EH"/>
    <property type="match status" value="3"/>
</dbReference>
<keyword evidence="4" id="KW-0254">Endocytosis</keyword>
<feature type="region of interest" description="Disordered" evidence="7">
    <location>
        <begin position="786"/>
        <end position="813"/>
    </location>
</feature>
<feature type="compositionally biased region" description="Basic and acidic residues" evidence="7">
    <location>
        <begin position="1231"/>
        <end position="1255"/>
    </location>
</feature>
<sequence length="1326" mass="139648">MPFVPSPAEVAVVNAIFTQADPQKLGLVTGEQGVRVFAGAHLPPATLGDIWSLADPENNGALTRKGVAVAVRLIGWAQAGELPTAELIDKAGPLPTIDGLQVPAVSSLPARAPAPISTLPSALPPLLPTDRTKFLTLFNKANPGGGLLNGEQAKNIFVRSKLSVERLNAIWSLVDTTNRGALDATQFILAMYFIQGSMSTPQTIPVLPPSIPPFLWDQAGGRPPSVQSHSTGGSLPSPSLHSTMAPKAFMPQYTGIQAQMTGSTIPLAPQMTGSRMPPSIPSRPSNLSIAPQMTGQLASPFPLARPPPSATLPWDVTAEDKLRSDGFFDNLDTEHLGYVEGAAAVPFMLLSNLPEDVLARVWDLADMKNDGRLTKDTFAVAMHLINKVLEGKELPEFLPPTLIPPSMRLSASQFQAASSMPVLSETHRDLLSLDDDVAVQAPVQTPPQKVASPPPVPVISQISASALNPNVQTPPVPAPSSTIRPSVRRDLLDDEEAEERQQKQLAQNSVEIANVRNQLASTAAAQASAEDERAKLESDLATSPPAKVGFDTETKLLAGLRERYQTQAKEIQTTREQLITAESDLSAVKLEKAEIGGNLLREKDDVRELKRRLAEVIEETAAIKKEIEQAKKDARMQKGLLAIAKKQLQTAEAEKEAASNELAEAREEATKAEEEVAQAESELAYLKSPETKPATLANGAPAGVSTSPAPVEPSSRAISPPIPAASPALPFADVSGVASPALSSKSNNPFDRLRKGSVASDTSIPQRTASPFAPQALVAEAKSVDEDDPFGFNEMDSHAADATPTKPPVTETAKQTSLGFDALFEDNVASPTSTVPETAASPSETFFTPPGTSAAETTRYQPMESLFVEKEDSSTSRFPALSDVPAARKGTADELPPMEMEKDADDSSSDEDEKPLGQVKEDIKAAAAASTSQLAAAPRTDTSFADAFGFPAVDASAPTTGPSSHFSTIGSDKVLSSPSVSTEPIQPTVNGHATGISAASAFDEAMGVLPTQPQQPTAAATAEQSFKFDNFDDTFDFGDSSFTHARNKSNEITMPMPNTSVPPSAAFDEAFGLSPAAAPVGGNTAPAPAVAATPLSFDDAFDVETTEPTAAPSFPQPAPTMPIAASAPAVAPESPTTTTHTHNTAQTSNGVGQNGSSIRSESPTAVRGSSSSARATSPPPRTSSPKIPAARPRPAKESASARPGSTLTPDSAGPSRSSRLSIHFPFGRSKSSKEKKDKEKKDKHAKEHQGREEHGGVMPPPVPSIPTGYSMERLETGELGTVAEDGDVPALKQLMEYGFNREQAIEALEATGYSFQRALNKLLSTP</sequence>
<dbReference type="InterPro" id="IPR009060">
    <property type="entry name" value="UBA-like_sf"/>
</dbReference>
<evidence type="ECO:0000313" key="11">
    <source>
        <dbReference type="EMBL" id="CCA72600.1"/>
    </source>
</evidence>
<dbReference type="eggNOG" id="KOG0998">
    <property type="taxonomic scope" value="Eukaryota"/>
</dbReference>
<feature type="compositionally biased region" description="Polar residues" evidence="7">
    <location>
        <begin position="957"/>
        <end position="991"/>
    </location>
</feature>
<dbReference type="InterPro" id="IPR002048">
    <property type="entry name" value="EF_hand_dom"/>
</dbReference>
<feature type="domain" description="EH" evidence="9">
    <location>
        <begin position="320"/>
        <end position="409"/>
    </location>
</feature>
<evidence type="ECO:0000259" key="9">
    <source>
        <dbReference type="PROSITE" id="PS50031"/>
    </source>
</evidence>
<feature type="compositionally biased region" description="Polar residues" evidence="7">
    <location>
        <begin position="759"/>
        <end position="769"/>
    </location>
</feature>
<dbReference type="SMART" id="SM00165">
    <property type="entry name" value="UBA"/>
    <property type="match status" value="1"/>
</dbReference>
<dbReference type="EMBL" id="CAFZ01000173">
    <property type="protein sequence ID" value="CCA72600.1"/>
    <property type="molecule type" value="Genomic_DNA"/>
</dbReference>
<feature type="compositionally biased region" description="Low complexity" evidence="7">
    <location>
        <begin position="1121"/>
        <end position="1149"/>
    </location>
</feature>
<keyword evidence="3" id="KW-0963">Cytoplasm</keyword>
<evidence type="ECO:0000256" key="3">
    <source>
        <dbReference type="ARBA" id="ARBA00022490"/>
    </source>
</evidence>
<feature type="region of interest" description="Disordered" evidence="7">
    <location>
        <begin position="467"/>
        <end position="486"/>
    </location>
</feature>
<dbReference type="GO" id="GO:0006897">
    <property type="term" value="P:endocytosis"/>
    <property type="evidence" value="ECO:0007669"/>
    <property type="project" value="UniProtKB-KW"/>
</dbReference>
<feature type="compositionally biased region" description="Basic and acidic residues" evidence="7">
    <location>
        <begin position="652"/>
        <end position="674"/>
    </location>
</feature>
<feature type="compositionally biased region" description="Low complexity" evidence="7">
    <location>
        <begin position="925"/>
        <end position="937"/>
    </location>
</feature>
<feature type="domain" description="EH" evidence="9">
    <location>
        <begin position="9"/>
        <end position="95"/>
    </location>
</feature>
<dbReference type="Gene3D" id="1.10.8.10">
    <property type="entry name" value="DNA helicase RuvA subunit, C-terminal domain"/>
    <property type="match status" value="1"/>
</dbReference>
<feature type="compositionally biased region" description="Polar residues" evidence="7">
    <location>
        <begin position="1203"/>
        <end position="1220"/>
    </location>
</feature>
<dbReference type="InterPro" id="IPR000261">
    <property type="entry name" value="EH_dom"/>
</dbReference>
<dbReference type="Pfam" id="PF00627">
    <property type="entry name" value="UBA"/>
    <property type="match status" value="1"/>
</dbReference>
<dbReference type="OMA" id="MSKFTPT"/>
<feature type="compositionally biased region" description="Polar residues" evidence="7">
    <location>
        <begin position="1150"/>
        <end position="1163"/>
    </location>
</feature>
<dbReference type="CDD" id="cd00052">
    <property type="entry name" value="EH"/>
    <property type="match status" value="3"/>
</dbReference>
<dbReference type="HOGENOM" id="CLU_006395_0_0_1"/>
<keyword evidence="12" id="KW-1185">Reference proteome</keyword>
<dbReference type="PANTHER" id="PTHR11216">
    <property type="entry name" value="EH DOMAIN"/>
    <property type="match status" value="1"/>
</dbReference>
<feature type="region of interest" description="Disordered" evidence="7">
    <location>
        <begin position="1098"/>
        <end position="1269"/>
    </location>
</feature>
<dbReference type="PROSITE" id="PS50222">
    <property type="entry name" value="EF_HAND_2"/>
    <property type="match status" value="1"/>
</dbReference>
<evidence type="ECO:0000256" key="6">
    <source>
        <dbReference type="ARBA" id="ARBA00023136"/>
    </source>
</evidence>
<comment type="caution">
    <text evidence="11">The sequence shown here is derived from an EMBL/GenBank/DDBJ whole genome shotgun (WGS) entry which is preliminary data.</text>
</comment>
<protein>
    <submittedName>
        <fullName evidence="11">Related to EDE1 protein involved in endocytosis</fullName>
    </submittedName>
</protein>
<dbReference type="InParanoid" id="G4TMQ9"/>
<feature type="compositionally biased region" description="Low complexity" evidence="7">
    <location>
        <begin position="713"/>
        <end position="730"/>
    </location>
</feature>
<feature type="compositionally biased region" description="Low complexity" evidence="7">
    <location>
        <begin position="1183"/>
        <end position="1192"/>
    </location>
</feature>
<feature type="region of interest" description="Disordered" evidence="7">
    <location>
        <begin position="217"/>
        <end position="241"/>
    </location>
</feature>
<evidence type="ECO:0000256" key="7">
    <source>
        <dbReference type="SAM" id="MobiDB-lite"/>
    </source>
</evidence>
<organism evidence="11 12">
    <name type="scientific">Serendipita indica (strain DSM 11827)</name>
    <name type="common">Root endophyte fungus</name>
    <name type="synonym">Piriformospora indica</name>
    <dbReference type="NCBI Taxonomy" id="1109443"/>
    <lineage>
        <taxon>Eukaryota</taxon>
        <taxon>Fungi</taxon>
        <taxon>Dikarya</taxon>
        <taxon>Basidiomycota</taxon>
        <taxon>Agaricomycotina</taxon>
        <taxon>Agaricomycetes</taxon>
        <taxon>Sebacinales</taxon>
        <taxon>Serendipitaceae</taxon>
        <taxon>Serendipita</taxon>
    </lineage>
</organism>
<feature type="domain" description="EF-hand" evidence="10">
    <location>
        <begin position="353"/>
        <end position="388"/>
    </location>
</feature>
<dbReference type="Proteomes" id="UP000007148">
    <property type="component" value="Unassembled WGS sequence"/>
</dbReference>
<name>G4TMQ9_SERID</name>
<feature type="compositionally biased region" description="Polar residues" evidence="7">
    <location>
        <begin position="829"/>
        <end position="860"/>
    </location>
</feature>
<comment type="subcellular location">
    <subcellularLocation>
        <location evidence="2">Cytoplasm</location>
    </subcellularLocation>
    <subcellularLocation>
        <location evidence="1">Membrane</location>
        <topology evidence="1">Peripheral membrane protein</topology>
    </subcellularLocation>
</comment>
<evidence type="ECO:0000256" key="1">
    <source>
        <dbReference type="ARBA" id="ARBA00004170"/>
    </source>
</evidence>